<evidence type="ECO:0000256" key="14">
    <source>
        <dbReference type="ARBA" id="ARBA00038965"/>
    </source>
</evidence>
<evidence type="ECO:0000256" key="6">
    <source>
        <dbReference type="ARBA" id="ARBA00022824"/>
    </source>
</evidence>
<comment type="similarity">
    <text evidence="13">Belongs to the group II decarboxylase family. Sphingosine-1-phosphate lyase subfamily.</text>
</comment>
<dbReference type="GO" id="GO:0030149">
    <property type="term" value="P:sphingolipid catabolic process"/>
    <property type="evidence" value="ECO:0007669"/>
    <property type="project" value="TreeGrafter"/>
</dbReference>
<dbReference type="InterPro" id="IPR015421">
    <property type="entry name" value="PyrdxlP-dep_Trfase_major"/>
</dbReference>
<keyword evidence="11" id="KW-0472">Membrane</keyword>
<comment type="cofactor">
    <cofactor evidence="1 16 17">
        <name>pyridoxal 5'-phosphate</name>
        <dbReference type="ChEBI" id="CHEBI:597326"/>
    </cofactor>
</comment>
<accession>A0A6B2L242</accession>
<evidence type="ECO:0000256" key="12">
    <source>
        <dbReference type="ARBA" id="ARBA00023239"/>
    </source>
</evidence>
<dbReference type="SUPFAM" id="SSF53383">
    <property type="entry name" value="PLP-dependent transferases"/>
    <property type="match status" value="1"/>
</dbReference>
<dbReference type="PANTHER" id="PTHR42735">
    <property type="match status" value="1"/>
</dbReference>
<comment type="pathway">
    <text evidence="3">Lipid metabolism; sphingolipid metabolism.</text>
</comment>
<evidence type="ECO:0000256" key="4">
    <source>
        <dbReference type="ARBA" id="ARBA00004991"/>
    </source>
</evidence>
<dbReference type="AlphaFoldDB" id="A0A6B2L242"/>
<dbReference type="FunFam" id="3.40.640.10:FF:000020">
    <property type="entry name" value="sphingosine-1-phosphate lyase 1"/>
    <property type="match status" value="1"/>
</dbReference>
<comment type="subcellular location">
    <subcellularLocation>
        <location evidence="2">Endoplasmic reticulum membrane</location>
        <topology evidence="2">Single-pass membrane protein</topology>
    </subcellularLocation>
</comment>
<keyword evidence="7 16" id="KW-0663">Pyridoxal phosphate</keyword>
<evidence type="ECO:0000256" key="11">
    <source>
        <dbReference type="ARBA" id="ARBA00023136"/>
    </source>
</evidence>
<evidence type="ECO:0000256" key="8">
    <source>
        <dbReference type="ARBA" id="ARBA00022919"/>
    </source>
</evidence>
<dbReference type="EC" id="4.1.2.27" evidence="14"/>
<feature type="modified residue" description="N6-(pyridoxal phosphate)lysine" evidence="16">
    <location>
        <position position="309"/>
    </location>
</feature>
<dbReference type="GO" id="GO:0019752">
    <property type="term" value="P:carboxylic acid metabolic process"/>
    <property type="evidence" value="ECO:0007669"/>
    <property type="project" value="InterPro"/>
</dbReference>
<evidence type="ECO:0000256" key="10">
    <source>
        <dbReference type="ARBA" id="ARBA00023098"/>
    </source>
</evidence>
<dbReference type="Gene3D" id="3.90.1150.10">
    <property type="entry name" value="Aspartate Aminotransferase, domain 1"/>
    <property type="match status" value="1"/>
</dbReference>
<keyword evidence="8" id="KW-0746">Sphingolipid metabolism</keyword>
<evidence type="ECO:0000256" key="7">
    <source>
        <dbReference type="ARBA" id="ARBA00022898"/>
    </source>
</evidence>
<evidence type="ECO:0000256" key="1">
    <source>
        <dbReference type="ARBA" id="ARBA00001933"/>
    </source>
</evidence>
<evidence type="ECO:0000313" key="18">
    <source>
        <dbReference type="EMBL" id="NDV30975.1"/>
    </source>
</evidence>
<name>A0A6B2L242_9EUKA</name>
<keyword evidence="6" id="KW-0256">Endoplasmic reticulum</keyword>
<dbReference type="InterPro" id="IPR002129">
    <property type="entry name" value="PyrdxlP-dep_de-COase"/>
</dbReference>
<evidence type="ECO:0000256" key="5">
    <source>
        <dbReference type="ARBA" id="ARBA00022692"/>
    </source>
</evidence>
<proteinExistence type="inferred from homology"/>
<evidence type="ECO:0000256" key="15">
    <source>
        <dbReference type="ARBA" id="ARBA00042568"/>
    </source>
</evidence>
<comment type="pathway">
    <text evidence="4">Sphingolipid metabolism.</text>
</comment>
<keyword evidence="12 17" id="KW-0456">Lyase</keyword>
<evidence type="ECO:0000256" key="13">
    <source>
        <dbReference type="ARBA" id="ARBA00038302"/>
    </source>
</evidence>
<dbReference type="Gene3D" id="3.40.640.10">
    <property type="entry name" value="Type I PLP-dependent aspartate aminotransferase-like (Major domain)"/>
    <property type="match status" value="1"/>
</dbReference>
<keyword evidence="9" id="KW-1133">Transmembrane helix</keyword>
<dbReference type="GO" id="GO:0030170">
    <property type="term" value="F:pyridoxal phosphate binding"/>
    <property type="evidence" value="ECO:0007669"/>
    <property type="project" value="InterPro"/>
</dbReference>
<dbReference type="GO" id="GO:0005789">
    <property type="term" value="C:endoplasmic reticulum membrane"/>
    <property type="evidence" value="ECO:0007669"/>
    <property type="project" value="UniProtKB-SubCell"/>
</dbReference>
<dbReference type="InterPro" id="IPR050477">
    <property type="entry name" value="GrpII_AminoAcid_Decarb"/>
</dbReference>
<keyword evidence="5" id="KW-0812">Transmembrane</keyword>
<protein>
    <recommendedName>
        <fullName evidence="14">sphinganine-1-phosphate aldolase</fullName>
        <ecNumber evidence="14">4.1.2.27</ecNumber>
    </recommendedName>
    <alternativeName>
        <fullName evidence="15">Sphingosine-1-phosphate aldolase</fullName>
    </alternativeName>
</protein>
<dbReference type="InterPro" id="IPR015422">
    <property type="entry name" value="PyrdxlP-dep_Trfase_small"/>
</dbReference>
<dbReference type="PANTHER" id="PTHR42735:SF6">
    <property type="entry name" value="SPHINGOSINE-1-PHOSPHATE LYASE 1"/>
    <property type="match status" value="1"/>
</dbReference>
<dbReference type="GO" id="GO:0008117">
    <property type="term" value="F:sphinganine-1-phosphate aldolase activity"/>
    <property type="evidence" value="ECO:0007669"/>
    <property type="project" value="UniProtKB-EC"/>
</dbReference>
<evidence type="ECO:0000256" key="2">
    <source>
        <dbReference type="ARBA" id="ARBA00004389"/>
    </source>
</evidence>
<evidence type="ECO:0000256" key="16">
    <source>
        <dbReference type="PIRSR" id="PIRSR602129-50"/>
    </source>
</evidence>
<evidence type="ECO:0000256" key="17">
    <source>
        <dbReference type="RuleBase" id="RU000382"/>
    </source>
</evidence>
<dbReference type="EMBL" id="GIBP01002006">
    <property type="protein sequence ID" value="NDV30975.1"/>
    <property type="molecule type" value="Transcribed_RNA"/>
</dbReference>
<evidence type="ECO:0000256" key="9">
    <source>
        <dbReference type="ARBA" id="ARBA00022989"/>
    </source>
</evidence>
<evidence type="ECO:0000256" key="3">
    <source>
        <dbReference type="ARBA" id="ARBA00004760"/>
    </source>
</evidence>
<dbReference type="Pfam" id="PF00282">
    <property type="entry name" value="Pyridoxal_deC"/>
    <property type="match status" value="1"/>
</dbReference>
<dbReference type="Gene3D" id="6.10.140.2150">
    <property type="match status" value="1"/>
</dbReference>
<reference evidence="18" key="1">
    <citation type="journal article" date="2020" name="J. Eukaryot. Microbiol.">
        <title>De novo Sequencing, Assembly and Annotation of the Transcriptome for the Free-Living Testate Amoeba Arcella intermedia.</title>
        <authorList>
            <person name="Ribeiro G.M."/>
            <person name="Porfirio-Sousa A.L."/>
            <person name="Maurer-Alcala X.X."/>
            <person name="Katz L.A."/>
            <person name="Lahr D.J.G."/>
        </authorList>
    </citation>
    <scope>NUCLEOTIDE SEQUENCE</scope>
</reference>
<dbReference type="InterPro" id="IPR015424">
    <property type="entry name" value="PyrdxlP-dep_Trfase"/>
</dbReference>
<sequence>MVMTVWDLGLAQLVQLIYKKIKTSAFEFGKSLPFVREKVQLEVEKQLRGIESSMLGSAEERAKYNKFVVLPPKGLSEEDIMNELTQYQKMAKHVAESGKVSGAVYNGDNNLTRIVNEAMYKFAWANPLHTSLFPGVRKMEAEVVAMTTKLFNGDANTCGTMTSGGTESILMAIRAHKEWAKQYKNITQPHMVVPVTAHAAFDKAADYFGIRISHVPIDPDTCKVDIPKLKKVICRNTILIVGSCPGFPHGVADDIEALSDVAIAHDVGLHVDCCLGGFVVAFLADAGYPIPPFDFRVKGVTSISADTHKYACAPKGSSIVLYRTQELRRFQYFCAPNWPGGLYASPTIAGSRPGNLVVGCWTAMVYKGHDGYVQQAKELVQKVLRMKEAIKSHKELFVFGDPAISVVALGSKVMDAYRVGGLLVERGWDIGWIQFPNGVHISVTALTDAEAFVVDLEGVMEQIRREPFAPPTGAAKTYGAATSIPDRNLIDRLARGAIDLMYKPL</sequence>
<keyword evidence="10" id="KW-0443">Lipid metabolism</keyword>
<organism evidence="18">
    <name type="scientific">Arcella intermedia</name>
    <dbReference type="NCBI Taxonomy" id="1963864"/>
    <lineage>
        <taxon>Eukaryota</taxon>
        <taxon>Amoebozoa</taxon>
        <taxon>Tubulinea</taxon>
        <taxon>Elardia</taxon>
        <taxon>Arcellinida</taxon>
        <taxon>Sphaerothecina</taxon>
        <taxon>Arcellidae</taxon>
        <taxon>Arcella</taxon>
    </lineage>
</organism>